<dbReference type="Proteomes" id="UP000076837">
    <property type="component" value="Unassembled WGS sequence"/>
</dbReference>
<dbReference type="EMBL" id="JYNV01000214">
    <property type="protein sequence ID" value="KZM22400.1"/>
    <property type="molecule type" value="Genomic_DNA"/>
</dbReference>
<proteinExistence type="predicted"/>
<comment type="caution">
    <text evidence="3">The sequence shown here is derived from an EMBL/GenBank/DDBJ whole genome shotgun (WGS) entry which is preliminary data.</text>
</comment>
<organism evidence="3 4">
    <name type="scientific">Didymella rabiei</name>
    <name type="common">Chickpea ascochyta blight fungus</name>
    <name type="synonym">Mycosphaerella rabiei</name>
    <dbReference type="NCBI Taxonomy" id="5454"/>
    <lineage>
        <taxon>Eukaryota</taxon>
        <taxon>Fungi</taxon>
        <taxon>Dikarya</taxon>
        <taxon>Ascomycota</taxon>
        <taxon>Pezizomycotina</taxon>
        <taxon>Dothideomycetes</taxon>
        <taxon>Pleosporomycetidae</taxon>
        <taxon>Pleosporales</taxon>
        <taxon>Pleosporineae</taxon>
        <taxon>Didymellaceae</taxon>
        <taxon>Ascochyta</taxon>
    </lineage>
</organism>
<feature type="region of interest" description="Disordered" evidence="1">
    <location>
        <begin position="71"/>
        <end position="102"/>
    </location>
</feature>
<evidence type="ECO:0000313" key="4">
    <source>
        <dbReference type="Proteomes" id="UP000076837"/>
    </source>
</evidence>
<protein>
    <submittedName>
        <fullName evidence="3">Uncharacterized protein</fullName>
    </submittedName>
</protein>
<evidence type="ECO:0000256" key="2">
    <source>
        <dbReference type="SAM" id="Phobius"/>
    </source>
</evidence>
<sequence>MRGNKNKSAAHRRRQSQTPVKDRLTEVVAARRKAGSKSVDTAPAMPPLATIFDAIGNWFIGKNSDDNIADEASPFGSTVDSGASPSHTPLSKKAKKRIQKRHNQSIEIETFTPSKESTSVGLDDAASLRQHPSASHITSSQLINGSMDYSPRTALYERNDAKRPSDTALKRDSVISNNWEDVNLGRSPRTTKKPGPSKQNWRRLIKRPSWCPCRLYLWLGEFLSALARGFQGPRRADFFLSLGLFLVCSYVTYVALDFVLFGLIKGVKAQNVVDAANCSVVYVTIPGPIITISLIAATPSDPARGTYYYSVINGTTGPLVAGFVRIQRLDTIQQFEPRIVGITGT</sequence>
<reference evidence="3 4" key="1">
    <citation type="journal article" date="2016" name="Sci. Rep.">
        <title>Draft genome sequencing and secretome analysis of fungal phytopathogen Ascochyta rabiei provides insight into the necrotrophic effector repertoire.</title>
        <authorList>
            <person name="Verma S."/>
            <person name="Gazara R.K."/>
            <person name="Nizam S."/>
            <person name="Parween S."/>
            <person name="Chattopadhyay D."/>
            <person name="Verma P.K."/>
        </authorList>
    </citation>
    <scope>NUCLEOTIDE SEQUENCE [LARGE SCALE GENOMIC DNA]</scope>
    <source>
        <strain evidence="3 4">ArDII</strain>
    </source>
</reference>
<evidence type="ECO:0000313" key="3">
    <source>
        <dbReference type="EMBL" id="KZM22400.1"/>
    </source>
</evidence>
<gene>
    <name evidence="3" type="ORF">ST47_g6412</name>
</gene>
<feature type="compositionally biased region" description="Polar residues" evidence="1">
    <location>
        <begin position="75"/>
        <end position="89"/>
    </location>
</feature>
<feature type="transmembrane region" description="Helical" evidence="2">
    <location>
        <begin position="238"/>
        <end position="263"/>
    </location>
</feature>
<dbReference type="AlphaFoldDB" id="A0A163CED1"/>
<keyword evidence="2" id="KW-1133">Transmembrane helix</keyword>
<feature type="region of interest" description="Disordered" evidence="1">
    <location>
        <begin position="1"/>
        <end position="24"/>
    </location>
</feature>
<feature type="transmembrane region" description="Helical" evidence="2">
    <location>
        <begin position="275"/>
        <end position="295"/>
    </location>
</feature>
<keyword evidence="4" id="KW-1185">Reference proteome</keyword>
<accession>A0A163CED1</accession>
<feature type="compositionally biased region" description="Basic residues" evidence="1">
    <location>
        <begin position="90"/>
        <end position="102"/>
    </location>
</feature>
<keyword evidence="2" id="KW-0812">Transmembrane</keyword>
<evidence type="ECO:0000256" key="1">
    <source>
        <dbReference type="SAM" id="MobiDB-lite"/>
    </source>
</evidence>
<keyword evidence="2" id="KW-0472">Membrane</keyword>
<name>A0A163CED1_DIDRA</name>
<feature type="compositionally biased region" description="Basic residues" evidence="1">
    <location>
        <begin position="1"/>
        <end position="15"/>
    </location>
</feature>